<keyword evidence="6 7" id="KW-0472">Membrane</keyword>
<dbReference type="GO" id="GO:0016780">
    <property type="term" value="F:phosphotransferase activity, for other substituted phosphate groups"/>
    <property type="evidence" value="ECO:0007669"/>
    <property type="project" value="TreeGrafter"/>
</dbReference>
<reference evidence="9 10" key="1">
    <citation type="submission" date="2019-04" db="EMBL/GenBank/DDBJ databases">
        <title>Draft genome sequence of Robertkochia marina CC-AMO-30D.</title>
        <authorList>
            <person name="Hameed A."/>
            <person name="Lin S.-Y."/>
            <person name="Shahina M."/>
            <person name="Lai W.-A."/>
            <person name="Young C.-C."/>
        </authorList>
    </citation>
    <scope>NUCLEOTIDE SEQUENCE [LARGE SCALE GENOMIC DNA]</scope>
    <source>
        <strain evidence="9 10">CC-AMO-30D</strain>
    </source>
</reference>
<dbReference type="RefSeq" id="WP_136335937.1">
    <property type="nucleotide sequence ID" value="NZ_QXMP01000020.1"/>
</dbReference>
<feature type="domain" description="Bacterial sugar transferase" evidence="8">
    <location>
        <begin position="258"/>
        <end position="442"/>
    </location>
</feature>
<evidence type="ECO:0000259" key="8">
    <source>
        <dbReference type="Pfam" id="PF02397"/>
    </source>
</evidence>
<protein>
    <submittedName>
        <fullName evidence="9">Exopolysaccharide biosynthesis polyprenyl glycosylphosphotransferase</fullName>
    </submittedName>
</protein>
<name>A0A4S3M017_9FLAO</name>
<keyword evidence="4 7" id="KW-0812">Transmembrane</keyword>
<dbReference type="NCBIfam" id="TIGR03025">
    <property type="entry name" value="EPS_sugtrans"/>
    <property type="match status" value="1"/>
</dbReference>
<dbReference type="OrthoDB" id="9808602at2"/>
<evidence type="ECO:0000256" key="3">
    <source>
        <dbReference type="ARBA" id="ARBA00022679"/>
    </source>
</evidence>
<comment type="similarity">
    <text evidence="2">Belongs to the bacterial sugar transferase family.</text>
</comment>
<dbReference type="GO" id="GO:0016020">
    <property type="term" value="C:membrane"/>
    <property type="evidence" value="ECO:0007669"/>
    <property type="project" value="UniProtKB-SubCell"/>
</dbReference>
<evidence type="ECO:0000256" key="7">
    <source>
        <dbReference type="SAM" id="Phobius"/>
    </source>
</evidence>
<feature type="transmembrane region" description="Helical" evidence="7">
    <location>
        <begin position="69"/>
        <end position="90"/>
    </location>
</feature>
<evidence type="ECO:0000313" key="10">
    <source>
        <dbReference type="Proteomes" id="UP000305939"/>
    </source>
</evidence>
<dbReference type="InterPro" id="IPR003362">
    <property type="entry name" value="Bact_transf"/>
</dbReference>
<comment type="caution">
    <text evidence="9">The sequence shown here is derived from an EMBL/GenBank/DDBJ whole genome shotgun (WGS) entry which is preliminary data.</text>
</comment>
<gene>
    <name evidence="9" type="ORF">E7Z59_08745</name>
</gene>
<feature type="transmembrane region" description="Helical" evidence="7">
    <location>
        <begin position="102"/>
        <end position="123"/>
    </location>
</feature>
<keyword evidence="10" id="KW-1185">Reference proteome</keyword>
<dbReference type="Pfam" id="PF13727">
    <property type="entry name" value="CoA_binding_3"/>
    <property type="match status" value="1"/>
</dbReference>
<dbReference type="EMBL" id="SSMC01000002">
    <property type="protein sequence ID" value="THD67732.1"/>
    <property type="molecule type" value="Genomic_DNA"/>
</dbReference>
<evidence type="ECO:0000256" key="6">
    <source>
        <dbReference type="ARBA" id="ARBA00023136"/>
    </source>
</evidence>
<comment type="subcellular location">
    <subcellularLocation>
        <location evidence="1">Membrane</location>
        <topology evidence="1">Multi-pass membrane protein</topology>
    </subcellularLocation>
</comment>
<dbReference type="PANTHER" id="PTHR30576:SF0">
    <property type="entry name" value="UNDECAPRENYL-PHOSPHATE N-ACETYLGALACTOSAMINYL 1-PHOSPHATE TRANSFERASE-RELATED"/>
    <property type="match status" value="1"/>
</dbReference>
<dbReference type="PANTHER" id="PTHR30576">
    <property type="entry name" value="COLANIC BIOSYNTHESIS UDP-GLUCOSE LIPID CARRIER TRANSFERASE"/>
    <property type="match status" value="1"/>
</dbReference>
<dbReference type="Proteomes" id="UP000305939">
    <property type="component" value="Unassembled WGS sequence"/>
</dbReference>
<keyword evidence="3 9" id="KW-0808">Transferase</keyword>
<organism evidence="9 10">
    <name type="scientific">Robertkochia marina</name>
    <dbReference type="NCBI Taxonomy" id="1227945"/>
    <lineage>
        <taxon>Bacteria</taxon>
        <taxon>Pseudomonadati</taxon>
        <taxon>Bacteroidota</taxon>
        <taxon>Flavobacteriia</taxon>
        <taxon>Flavobacteriales</taxon>
        <taxon>Flavobacteriaceae</taxon>
        <taxon>Robertkochia</taxon>
    </lineage>
</organism>
<evidence type="ECO:0000256" key="4">
    <source>
        <dbReference type="ARBA" id="ARBA00022692"/>
    </source>
</evidence>
<proteinExistence type="inferred from homology"/>
<evidence type="ECO:0000256" key="2">
    <source>
        <dbReference type="ARBA" id="ARBA00006464"/>
    </source>
</evidence>
<feature type="transmembrane region" description="Helical" evidence="7">
    <location>
        <begin position="263"/>
        <end position="285"/>
    </location>
</feature>
<evidence type="ECO:0000256" key="1">
    <source>
        <dbReference type="ARBA" id="ARBA00004141"/>
    </source>
</evidence>
<evidence type="ECO:0000313" key="9">
    <source>
        <dbReference type="EMBL" id="THD67732.1"/>
    </source>
</evidence>
<accession>A0A4S3M017</accession>
<dbReference type="AlphaFoldDB" id="A0A4S3M017"/>
<keyword evidence="5 7" id="KW-1133">Transmembrane helix</keyword>
<dbReference type="InterPro" id="IPR017475">
    <property type="entry name" value="EPS_sugar_tfrase"/>
</dbReference>
<evidence type="ECO:0000256" key="5">
    <source>
        <dbReference type="ARBA" id="ARBA00022989"/>
    </source>
</evidence>
<dbReference type="Pfam" id="PF02397">
    <property type="entry name" value="Bac_transf"/>
    <property type="match status" value="1"/>
</dbReference>
<sequence>MRYSQGRFSGLLKPLSHFIDITGFIGLTFILSPQLDSFLLKCYLLVSWFVLSYKNGFYQVERFAKLTKIMSLLFRQFVVFFLILFAFIGFFKEHSLSRLLLVQYLIISFLWITIFKFLMFFLLHRYRVLLGGNIRKTVVVGNNVKAKQLIHIFENRPQFGYDFKKSFVPKSKTFSVQECLKYIQNEQVDEIYCSVAELSNEQLGQIVDFADNNLKTVKFIPDNKFIYNKHLRFDYYDFLPILSLREIPLEVSLNAFLKRSFDILFSFLVVVGVLSWLTPLLALLIKWESRGPVFFKQIRHGINGEEFYCFKFRSMAVNKDADKAQATKGDMRVTQIGNFMRKTSIDELPQFINVLFGQMSIVGPRPHMAYHTEIYGNSVDKYMVRHFVKPGITGLAQVRGYRGEILESRDIVNRVRFDIFYVENWSMALDLKIVFDTVYNVVKGEEMAY</sequence>